<feature type="transmembrane region" description="Helical" evidence="6">
    <location>
        <begin position="248"/>
        <end position="267"/>
    </location>
</feature>
<organism evidence="8 9">
    <name type="scientific">Actinomadura spongiicola</name>
    <dbReference type="NCBI Taxonomy" id="2303421"/>
    <lineage>
        <taxon>Bacteria</taxon>
        <taxon>Bacillati</taxon>
        <taxon>Actinomycetota</taxon>
        <taxon>Actinomycetes</taxon>
        <taxon>Streptosporangiales</taxon>
        <taxon>Thermomonosporaceae</taxon>
        <taxon>Actinomadura</taxon>
    </lineage>
</organism>
<dbReference type="RefSeq" id="WP_117398076.1">
    <property type="nucleotide sequence ID" value="NZ_QVNQ01000002.1"/>
</dbReference>
<evidence type="ECO:0000256" key="6">
    <source>
        <dbReference type="SAM" id="Phobius"/>
    </source>
</evidence>
<evidence type="ECO:0000256" key="4">
    <source>
        <dbReference type="ARBA" id="ARBA00022989"/>
    </source>
</evidence>
<feature type="transmembrane region" description="Helical" evidence="6">
    <location>
        <begin position="65"/>
        <end position="86"/>
    </location>
</feature>
<gene>
    <name evidence="8" type="ORF">D0T12_04800</name>
</gene>
<evidence type="ECO:0000259" key="7">
    <source>
        <dbReference type="Pfam" id="PF00482"/>
    </source>
</evidence>
<accession>A0A372GKT3</accession>
<keyword evidence="5 6" id="KW-0472">Membrane</keyword>
<keyword evidence="4 6" id="KW-1133">Transmembrane helix</keyword>
<keyword evidence="2" id="KW-1003">Cell membrane</keyword>
<evidence type="ECO:0000313" key="9">
    <source>
        <dbReference type="Proteomes" id="UP000262882"/>
    </source>
</evidence>
<dbReference type="Pfam" id="PF00482">
    <property type="entry name" value="T2SSF"/>
    <property type="match status" value="1"/>
</dbReference>
<keyword evidence="9" id="KW-1185">Reference proteome</keyword>
<dbReference type="Proteomes" id="UP000262882">
    <property type="component" value="Unassembled WGS sequence"/>
</dbReference>
<comment type="caution">
    <text evidence="8">The sequence shown here is derived from an EMBL/GenBank/DDBJ whole genome shotgun (WGS) entry which is preliminary data.</text>
</comment>
<name>A0A372GKT3_9ACTN</name>
<evidence type="ECO:0000256" key="5">
    <source>
        <dbReference type="ARBA" id="ARBA00023136"/>
    </source>
</evidence>
<protein>
    <recommendedName>
        <fullName evidence="7">Type II secretion system protein GspF domain-containing protein</fullName>
    </recommendedName>
</protein>
<evidence type="ECO:0000256" key="3">
    <source>
        <dbReference type="ARBA" id="ARBA00022692"/>
    </source>
</evidence>
<proteinExistence type="predicted"/>
<dbReference type="InterPro" id="IPR018076">
    <property type="entry name" value="T2SS_GspF_dom"/>
</dbReference>
<reference evidence="8 9" key="1">
    <citation type="submission" date="2018-08" db="EMBL/GenBank/DDBJ databases">
        <title>Actinomadura spongicola sp. nov., isolated from marine sponge Leucetta chagosensis.</title>
        <authorList>
            <person name="Li L."/>
            <person name="Lin H.W."/>
        </authorList>
    </citation>
    <scope>NUCLEOTIDE SEQUENCE [LARGE SCALE GENOMIC DNA]</scope>
    <source>
        <strain evidence="8 9">LHW52907</strain>
    </source>
</reference>
<sequence>MTDLLAALTGCCGALGVAALAVGVRNTDADAPASRPLSRSLALARSAASPERRNRWLAGAVAGLAVWWLTGWPVAALAVACGAYALPPMLSGHAPQQRIARLEALAQWSRRLAEMIGASRGLEQALADSLRVAPVPIRPQVQALAGRLNNHAGTEQALRAFADELDDSIGDLIACALILAARRRGPGTREALSLLATAVEQEVIVRRDVEAERAGLRTTLIVIVTSVGGLSLLFATSRTLAGPYDTPLGQLVLAVVAAIYAVGLWWMRHLSVLSTGARFLHKPREFAKSEGFSSPNPGRASFNERA</sequence>
<dbReference type="EMBL" id="QVNQ01000002">
    <property type="protein sequence ID" value="RFS85961.1"/>
    <property type="molecule type" value="Genomic_DNA"/>
</dbReference>
<feature type="domain" description="Type II secretion system protein GspF" evidence="7">
    <location>
        <begin position="108"/>
        <end position="232"/>
    </location>
</feature>
<keyword evidence="3 6" id="KW-0812">Transmembrane</keyword>
<evidence type="ECO:0000256" key="1">
    <source>
        <dbReference type="ARBA" id="ARBA00004651"/>
    </source>
</evidence>
<evidence type="ECO:0000256" key="2">
    <source>
        <dbReference type="ARBA" id="ARBA00022475"/>
    </source>
</evidence>
<evidence type="ECO:0000313" key="8">
    <source>
        <dbReference type="EMBL" id="RFS85961.1"/>
    </source>
</evidence>
<dbReference type="OrthoDB" id="5243396at2"/>
<dbReference type="AlphaFoldDB" id="A0A372GKT3"/>
<dbReference type="PANTHER" id="PTHR35007">
    <property type="entry name" value="INTEGRAL MEMBRANE PROTEIN-RELATED"/>
    <property type="match status" value="1"/>
</dbReference>
<dbReference type="PANTHER" id="PTHR35007:SF3">
    <property type="entry name" value="POSSIBLE CONSERVED ALANINE RICH MEMBRANE PROTEIN"/>
    <property type="match status" value="1"/>
</dbReference>
<dbReference type="GO" id="GO:0005886">
    <property type="term" value="C:plasma membrane"/>
    <property type="evidence" value="ECO:0007669"/>
    <property type="project" value="UniProtKB-SubCell"/>
</dbReference>
<comment type="subcellular location">
    <subcellularLocation>
        <location evidence="1">Cell membrane</location>
        <topology evidence="1">Multi-pass membrane protein</topology>
    </subcellularLocation>
</comment>
<feature type="transmembrane region" description="Helical" evidence="6">
    <location>
        <begin position="214"/>
        <end position="236"/>
    </location>
</feature>